<reference evidence="2 3" key="1">
    <citation type="submission" date="2020-06" db="EMBL/GenBank/DDBJ databases">
        <authorList>
            <person name="Isaeva M.P."/>
            <person name="Chernysheva N.Y."/>
        </authorList>
    </citation>
    <scope>NUCLEOTIDE SEQUENCE [LARGE SCALE GENOMIC DNA]</scope>
    <source>
        <strain evidence="2 3">KMM 6746</strain>
    </source>
</reference>
<feature type="domain" description="ABC-type glycine betaine transport system substrate-binding" evidence="1">
    <location>
        <begin position="4"/>
        <end position="256"/>
    </location>
</feature>
<protein>
    <submittedName>
        <fullName evidence="2">Glycine betaine ABC transporter substrate-binding protein</fullName>
    </submittedName>
</protein>
<evidence type="ECO:0000313" key="3">
    <source>
        <dbReference type="Proteomes" id="UP000740413"/>
    </source>
</evidence>
<name>A0ABS5WAW3_9FLAO</name>
<dbReference type="Gene3D" id="3.10.105.10">
    <property type="entry name" value="Dipeptide-binding Protein, Domain 3"/>
    <property type="match status" value="1"/>
</dbReference>
<sequence length="259" mass="28973">MSQTITIGVTDLSFHRIAASLVANTLKAMGFKVKRIYAHHEKNFDNLKAGTTDMLASAWLPSSHGGYKAEVQKTVPLIDLGLHYEPYALWGVPNYVPAEAVSEIADLLKPEVVEKMKSDIQGINAGAGITRFSIKMMDAYGLNNAGYEFHTGTEEACFGAFENAIENKEWVIVPLWKPHFLHHKYDIRELKEPKGLLGVVDKAVLLLREDKKPMFTEEQLATLDALHFDNEIIAALDYKVSREGKEIDTVTQEWLNSGK</sequence>
<organism evidence="2 3">
    <name type="scientific">Zobellia barbeyronii</name>
    <dbReference type="NCBI Taxonomy" id="2748009"/>
    <lineage>
        <taxon>Bacteria</taxon>
        <taxon>Pseudomonadati</taxon>
        <taxon>Bacteroidota</taxon>
        <taxon>Flavobacteriia</taxon>
        <taxon>Flavobacteriales</taxon>
        <taxon>Flavobacteriaceae</taxon>
        <taxon>Zobellia</taxon>
    </lineage>
</organism>
<reference evidence="3" key="2">
    <citation type="submission" date="2023-07" db="EMBL/GenBank/DDBJ databases">
        <title>Zobellia barbeyronii sp. nov., a new marine flavobacterium, isolated from green and red algae.</title>
        <authorList>
            <person name="Nedashkovskaya O.I."/>
            <person name="Otstavnykh N."/>
            <person name="Zhukova N."/>
            <person name="Guzev K."/>
            <person name="Chausova V."/>
            <person name="Tekutyeva L."/>
            <person name="Mikhailov V."/>
            <person name="Isaeva M."/>
        </authorList>
    </citation>
    <scope>NUCLEOTIDE SEQUENCE [LARGE SCALE GENOMIC DNA]</scope>
    <source>
        <strain evidence="3">KMM 6746</strain>
    </source>
</reference>
<dbReference type="RefSeq" id="WP_214610769.1">
    <property type="nucleotide sequence ID" value="NZ_JACATN010000002.1"/>
</dbReference>
<dbReference type="EMBL" id="JACATN010000002">
    <property type="protein sequence ID" value="MBT2160538.1"/>
    <property type="molecule type" value="Genomic_DNA"/>
</dbReference>
<proteinExistence type="predicted"/>
<dbReference type="Proteomes" id="UP000740413">
    <property type="component" value="Unassembled WGS sequence"/>
</dbReference>
<evidence type="ECO:0000313" key="2">
    <source>
        <dbReference type="EMBL" id="MBT2160538.1"/>
    </source>
</evidence>
<evidence type="ECO:0000259" key="1">
    <source>
        <dbReference type="Pfam" id="PF04069"/>
    </source>
</evidence>
<dbReference type="InterPro" id="IPR007210">
    <property type="entry name" value="ABC_Gly_betaine_transp_sub-bd"/>
</dbReference>
<dbReference type="Pfam" id="PF04069">
    <property type="entry name" value="OpuAC"/>
    <property type="match status" value="1"/>
</dbReference>
<keyword evidence="3" id="KW-1185">Reference proteome</keyword>
<accession>A0ABS5WAW3</accession>
<dbReference type="SUPFAM" id="SSF53850">
    <property type="entry name" value="Periplasmic binding protein-like II"/>
    <property type="match status" value="1"/>
</dbReference>
<comment type="caution">
    <text evidence="2">The sequence shown here is derived from an EMBL/GenBank/DDBJ whole genome shotgun (WGS) entry which is preliminary data.</text>
</comment>
<gene>
    <name evidence="2" type="ORF">HW347_04625</name>
</gene>
<dbReference type="Gene3D" id="3.40.190.100">
    <property type="entry name" value="Glycine betaine-binding periplasmic protein, domain 2"/>
    <property type="match status" value="1"/>
</dbReference>